<dbReference type="InterPro" id="IPR001424">
    <property type="entry name" value="SOD_Cu_Zn_dom"/>
</dbReference>
<comment type="caution">
    <text evidence="3">The sequence shown here is derived from an EMBL/GenBank/DDBJ whole genome shotgun (WGS) entry which is preliminary data.</text>
</comment>
<reference evidence="3" key="1">
    <citation type="journal article" date="2019" name="bioRxiv">
        <title>The Genome of the Zebra Mussel, Dreissena polymorpha: A Resource for Invasive Species Research.</title>
        <authorList>
            <person name="McCartney M.A."/>
            <person name="Auch B."/>
            <person name="Kono T."/>
            <person name="Mallez S."/>
            <person name="Zhang Y."/>
            <person name="Obille A."/>
            <person name="Becker A."/>
            <person name="Abrahante J.E."/>
            <person name="Garbe J."/>
            <person name="Badalamenti J.P."/>
            <person name="Herman A."/>
            <person name="Mangelson H."/>
            <person name="Liachko I."/>
            <person name="Sullivan S."/>
            <person name="Sone E.D."/>
            <person name="Koren S."/>
            <person name="Silverstein K.A.T."/>
            <person name="Beckman K.B."/>
            <person name="Gohl D.M."/>
        </authorList>
    </citation>
    <scope>NUCLEOTIDE SEQUENCE</scope>
    <source>
        <strain evidence="3">Duluth1</strain>
        <tissue evidence="3">Whole animal</tissue>
    </source>
</reference>
<reference evidence="3" key="2">
    <citation type="submission" date="2020-11" db="EMBL/GenBank/DDBJ databases">
        <authorList>
            <person name="McCartney M.A."/>
            <person name="Auch B."/>
            <person name="Kono T."/>
            <person name="Mallez S."/>
            <person name="Becker A."/>
            <person name="Gohl D.M."/>
            <person name="Silverstein K.A.T."/>
            <person name="Koren S."/>
            <person name="Bechman K.B."/>
            <person name="Herman A."/>
            <person name="Abrahante J.E."/>
            <person name="Garbe J."/>
        </authorList>
    </citation>
    <scope>NUCLEOTIDE SEQUENCE</scope>
    <source>
        <strain evidence="3">Duluth1</strain>
        <tissue evidence="3">Whole animal</tissue>
    </source>
</reference>
<dbReference type="GO" id="GO:0006801">
    <property type="term" value="P:superoxide metabolic process"/>
    <property type="evidence" value="ECO:0007669"/>
    <property type="project" value="InterPro"/>
</dbReference>
<keyword evidence="1" id="KW-0732">Signal</keyword>
<evidence type="ECO:0000313" key="4">
    <source>
        <dbReference type="Proteomes" id="UP000828390"/>
    </source>
</evidence>
<evidence type="ECO:0000256" key="1">
    <source>
        <dbReference type="SAM" id="SignalP"/>
    </source>
</evidence>
<proteinExistence type="predicted"/>
<dbReference type="EMBL" id="JAIWYP010000016">
    <property type="protein sequence ID" value="KAH3695272.1"/>
    <property type="molecule type" value="Genomic_DNA"/>
</dbReference>
<dbReference type="Gene3D" id="2.60.40.200">
    <property type="entry name" value="Superoxide dismutase, copper/zinc binding domain"/>
    <property type="match status" value="1"/>
</dbReference>
<dbReference type="InterPro" id="IPR018152">
    <property type="entry name" value="SOD_Cu/Zn_BS"/>
</dbReference>
<keyword evidence="4" id="KW-1185">Reference proteome</keyword>
<feature type="chain" id="PRO_5038671049" description="Superoxide dismutase copper/zinc binding domain-containing protein" evidence="1">
    <location>
        <begin position="19"/>
        <end position="260"/>
    </location>
</feature>
<dbReference type="GO" id="GO:0005507">
    <property type="term" value="F:copper ion binding"/>
    <property type="evidence" value="ECO:0007669"/>
    <property type="project" value="InterPro"/>
</dbReference>
<name>A0A9D4BHK4_DREPO</name>
<protein>
    <recommendedName>
        <fullName evidence="2">Superoxide dismutase copper/zinc binding domain-containing protein</fullName>
    </recommendedName>
</protein>
<dbReference type="SUPFAM" id="SSF49329">
    <property type="entry name" value="Cu,Zn superoxide dismutase-like"/>
    <property type="match status" value="1"/>
</dbReference>
<feature type="signal peptide" evidence="1">
    <location>
        <begin position="1"/>
        <end position="18"/>
    </location>
</feature>
<evidence type="ECO:0000313" key="3">
    <source>
        <dbReference type="EMBL" id="KAH3695272.1"/>
    </source>
</evidence>
<dbReference type="PANTHER" id="PTHR10003">
    <property type="entry name" value="SUPEROXIDE DISMUTASE CU-ZN -RELATED"/>
    <property type="match status" value="1"/>
</dbReference>
<dbReference type="Proteomes" id="UP000828390">
    <property type="component" value="Unassembled WGS sequence"/>
</dbReference>
<feature type="domain" description="Superoxide dismutase copper/zinc binding" evidence="2">
    <location>
        <begin position="91"/>
        <end position="234"/>
    </location>
</feature>
<sequence length="260" mass="28184">MVCLVSFLYLLTCAVGLAQRMPGIPQNRAPVRQRPAPFPGFLPGPLTGPLSGPLTGPPLGLRAGPDPGRPFVTGSSLVYATCYFNDSYTPIKGRVDFMQDMQMTPPRMQVRVQAWGLPESTMNDAEHAMHVHQWGDTTRNCYSAGPYFDLDRQGGPNAIDRTARTDGYFGNLRQTNNGMIDTTFIVQNLMLTGERGLMGRSVVLKEGPDDMGRGQTPESLQTGNAGAPIACCVIGYADSWNWNHPILVNGDFPNPVGLVG</sequence>
<accession>A0A9D4BHK4</accession>
<dbReference type="AlphaFoldDB" id="A0A9D4BHK4"/>
<dbReference type="InterPro" id="IPR024134">
    <property type="entry name" value="SOD_Cu/Zn_/chaperone"/>
</dbReference>
<dbReference type="OrthoDB" id="2015551at2759"/>
<evidence type="ECO:0000259" key="2">
    <source>
        <dbReference type="Pfam" id="PF00080"/>
    </source>
</evidence>
<dbReference type="PROSITE" id="PS00087">
    <property type="entry name" value="SOD_CU_ZN_1"/>
    <property type="match status" value="1"/>
</dbReference>
<dbReference type="Pfam" id="PF00080">
    <property type="entry name" value="Sod_Cu"/>
    <property type="match status" value="1"/>
</dbReference>
<organism evidence="3 4">
    <name type="scientific">Dreissena polymorpha</name>
    <name type="common">Zebra mussel</name>
    <name type="synonym">Mytilus polymorpha</name>
    <dbReference type="NCBI Taxonomy" id="45954"/>
    <lineage>
        <taxon>Eukaryota</taxon>
        <taxon>Metazoa</taxon>
        <taxon>Spiralia</taxon>
        <taxon>Lophotrochozoa</taxon>
        <taxon>Mollusca</taxon>
        <taxon>Bivalvia</taxon>
        <taxon>Autobranchia</taxon>
        <taxon>Heteroconchia</taxon>
        <taxon>Euheterodonta</taxon>
        <taxon>Imparidentia</taxon>
        <taxon>Neoheterodontei</taxon>
        <taxon>Myida</taxon>
        <taxon>Dreissenoidea</taxon>
        <taxon>Dreissenidae</taxon>
        <taxon>Dreissena</taxon>
    </lineage>
</organism>
<dbReference type="PRINTS" id="PR00068">
    <property type="entry name" value="CUZNDISMTASE"/>
</dbReference>
<gene>
    <name evidence="3" type="ORF">DPMN_082729</name>
</gene>
<dbReference type="InterPro" id="IPR036423">
    <property type="entry name" value="SOD-like_Cu/Zn_dom_sf"/>
</dbReference>